<evidence type="ECO:0000313" key="1">
    <source>
        <dbReference type="EMBL" id="CUS57773.1"/>
    </source>
</evidence>
<dbReference type="PROSITE" id="PS51257">
    <property type="entry name" value="PROKAR_LIPOPROTEIN"/>
    <property type="match status" value="1"/>
</dbReference>
<dbReference type="InterPro" id="IPR045500">
    <property type="entry name" value="DUF6491"/>
</dbReference>
<dbReference type="AlphaFoldDB" id="A0A160U246"/>
<sequence>MRTLMLSLAAPVILAACATSETQEDRPRGVERYADDPRLGEEVSSICFASTIDGFGETTRDTVVVRDGRDHFLIEVFGACTPLDDAMRIGMDATGSCLRKHDALIVSDSISDFAETTPFSKQRCLVNGIYAWDPEAKAEESEEESDEEDAES</sequence>
<protein>
    <recommendedName>
        <fullName evidence="2">Lipoprotein</fullName>
    </recommendedName>
</protein>
<name>A0A160U246_9ZZZZ</name>
<accession>A0A160U246</accession>
<evidence type="ECO:0008006" key="2">
    <source>
        <dbReference type="Google" id="ProtNLM"/>
    </source>
</evidence>
<proteinExistence type="predicted"/>
<dbReference type="Pfam" id="PF20101">
    <property type="entry name" value="DUF6491"/>
    <property type="match status" value="1"/>
</dbReference>
<dbReference type="EMBL" id="CZQD01000048">
    <property type="protein sequence ID" value="CUS57773.1"/>
    <property type="molecule type" value="Genomic_DNA"/>
</dbReference>
<organism evidence="1">
    <name type="scientific">hydrothermal vent metagenome</name>
    <dbReference type="NCBI Taxonomy" id="652676"/>
    <lineage>
        <taxon>unclassified sequences</taxon>
        <taxon>metagenomes</taxon>
        <taxon>ecological metagenomes</taxon>
    </lineage>
</organism>
<gene>
    <name evidence="1" type="ORF">MGWOODY_Hyp1853</name>
</gene>
<reference evidence="1" key="1">
    <citation type="submission" date="2015-10" db="EMBL/GenBank/DDBJ databases">
        <authorList>
            <person name="Gilbert D.G."/>
        </authorList>
    </citation>
    <scope>NUCLEOTIDE SEQUENCE</scope>
</reference>